<accession>A0A427AKX4</accession>
<gene>
    <name evidence="1" type="ORF">B296_00000904</name>
</gene>
<evidence type="ECO:0000313" key="2">
    <source>
        <dbReference type="Proteomes" id="UP000287651"/>
    </source>
</evidence>
<dbReference type="AlphaFoldDB" id="A0A427AKX4"/>
<dbReference type="Proteomes" id="UP000287651">
    <property type="component" value="Unassembled WGS sequence"/>
</dbReference>
<dbReference type="EMBL" id="AMZH03002061">
    <property type="protein sequence ID" value="RRT76917.1"/>
    <property type="molecule type" value="Genomic_DNA"/>
</dbReference>
<comment type="caution">
    <text evidence="1">The sequence shown here is derived from an EMBL/GenBank/DDBJ whole genome shotgun (WGS) entry which is preliminary data.</text>
</comment>
<name>A0A427AKX4_ENSVE</name>
<evidence type="ECO:0000313" key="1">
    <source>
        <dbReference type="EMBL" id="RRT76917.1"/>
    </source>
</evidence>
<proteinExistence type="predicted"/>
<reference evidence="1 2" key="1">
    <citation type="journal article" date="2014" name="Agronomy (Basel)">
        <title>A Draft Genome Sequence for Ensete ventricosum, the Drought-Tolerant Tree Against Hunger.</title>
        <authorList>
            <person name="Harrison J."/>
            <person name="Moore K.A."/>
            <person name="Paszkiewicz K."/>
            <person name="Jones T."/>
            <person name="Grant M."/>
            <person name="Ambacheew D."/>
            <person name="Muzemil S."/>
            <person name="Studholme D.J."/>
        </authorList>
    </citation>
    <scope>NUCLEOTIDE SEQUENCE [LARGE SCALE GENOMIC DNA]</scope>
</reference>
<protein>
    <submittedName>
        <fullName evidence="1">Uncharacterized protein</fullName>
    </submittedName>
</protein>
<sequence>MAPRFWSWKEESRRRHRRFGWNVTRPSRFPAWLASKVLELWRERSRHLHISCAHPKRPTLGLERAPRRCLFEARRLEIKRLASPRLSA</sequence>
<organism evidence="1 2">
    <name type="scientific">Ensete ventricosum</name>
    <name type="common">Abyssinian banana</name>
    <name type="synonym">Musa ensete</name>
    <dbReference type="NCBI Taxonomy" id="4639"/>
    <lineage>
        <taxon>Eukaryota</taxon>
        <taxon>Viridiplantae</taxon>
        <taxon>Streptophyta</taxon>
        <taxon>Embryophyta</taxon>
        <taxon>Tracheophyta</taxon>
        <taxon>Spermatophyta</taxon>
        <taxon>Magnoliopsida</taxon>
        <taxon>Liliopsida</taxon>
        <taxon>Zingiberales</taxon>
        <taxon>Musaceae</taxon>
        <taxon>Ensete</taxon>
    </lineage>
</organism>